<dbReference type="SUPFAM" id="SSF82199">
    <property type="entry name" value="SET domain"/>
    <property type="match status" value="1"/>
</dbReference>
<dbReference type="PROSITE" id="PS50280">
    <property type="entry name" value="SET"/>
    <property type="match status" value="1"/>
</dbReference>
<dbReference type="Pfam" id="PF00023">
    <property type="entry name" value="Ank"/>
    <property type="match status" value="1"/>
</dbReference>
<dbReference type="InterPro" id="IPR001214">
    <property type="entry name" value="SET_dom"/>
</dbReference>
<evidence type="ECO:0000256" key="4">
    <source>
        <dbReference type="ARBA" id="ARBA00022691"/>
    </source>
</evidence>
<evidence type="ECO:0000256" key="7">
    <source>
        <dbReference type="SAM" id="MobiDB-lite"/>
    </source>
</evidence>
<evidence type="ECO:0000313" key="11">
    <source>
        <dbReference type="Proteomes" id="UP001178461"/>
    </source>
</evidence>
<reference evidence="10" key="1">
    <citation type="submission" date="2022-12" db="EMBL/GenBank/DDBJ databases">
        <authorList>
            <person name="Alioto T."/>
            <person name="Alioto T."/>
            <person name="Gomez Garrido J."/>
        </authorList>
    </citation>
    <scope>NUCLEOTIDE SEQUENCE</scope>
</reference>
<feature type="domain" description="Pre-SET" evidence="9">
    <location>
        <begin position="245"/>
        <end position="310"/>
    </location>
</feature>
<feature type="repeat" description="ANK" evidence="6">
    <location>
        <begin position="128"/>
        <end position="160"/>
    </location>
</feature>
<dbReference type="PROSITE" id="PS50867">
    <property type="entry name" value="PRE_SET"/>
    <property type="match status" value="1"/>
</dbReference>
<feature type="compositionally biased region" description="Low complexity" evidence="7">
    <location>
        <begin position="455"/>
        <end position="469"/>
    </location>
</feature>
<name>A0AA35L8J4_9SAUR</name>
<dbReference type="GO" id="GO:0000785">
    <property type="term" value="C:chromatin"/>
    <property type="evidence" value="ECO:0007669"/>
    <property type="project" value="TreeGrafter"/>
</dbReference>
<keyword evidence="3" id="KW-0489">Methyltransferase</keyword>
<protein>
    <submittedName>
        <fullName evidence="10">Histone-lysine N-methyltransferase EHMT1-like</fullName>
    </submittedName>
</protein>
<evidence type="ECO:0000256" key="5">
    <source>
        <dbReference type="ARBA" id="ARBA00022853"/>
    </source>
</evidence>
<feature type="region of interest" description="Disordered" evidence="7">
    <location>
        <begin position="449"/>
        <end position="504"/>
    </location>
</feature>
<feature type="repeat" description="ANK" evidence="6">
    <location>
        <begin position="95"/>
        <end position="127"/>
    </location>
</feature>
<dbReference type="EMBL" id="OX395139">
    <property type="protein sequence ID" value="CAI5791747.1"/>
    <property type="molecule type" value="Genomic_DNA"/>
</dbReference>
<evidence type="ECO:0000256" key="6">
    <source>
        <dbReference type="PROSITE-ProRule" id="PRU00023"/>
    </source>
</evidence>
<dbReference type="Gene3D" id="1.25.40.20">
    <property type="entry name" value="Ankyrin repeat-containing domain"/>
    <property type="match status" value="1"/>
</dbReference>
<dbReference type="PROSITE" id="PS50088">
    <property type="entry name" value="ANK_REPEAT"/>
    <property type="match status" value="3"/>
</dbReference>
<feature type="region of interest" description="Disordered" evidence="7">
    <location>
        <begin position="1"/>
        <end position="29"/>
    </location>
</feature>
<dbReference type="GO" id="GO:0002039">
    <property type="term" value="F:p53 binding"/>
    <property type="evidence" value="ECO:0007669"/>
    <property type="project" value="InterPro"/>
</dbReference>
<dbReference type="InterPro" id="IPR036770">
    <property type="entry name" value="Ankyrin_rpt-contain_sf"/>
</dbReference>
<keyword evidence="4" id="KW-0949">S-adenosyl-L-methionine</keyword>
<dbReference type="InterPro" id="IPR046341">
    <property type="entry name" value="SET_dom_sf"/>
</dbReference>
<comment type="subcellular location">
    <subcellularLocation>
        <location evidence="1">Chromosome</location>
    </subcellularLocation>
</comment>
<dbReference type="PROSITE" id="PS50297">
    <property type="entry name" value="ANK_REP_REGION"/>
    <property type="match status" value="3"/>
</dbReference>
<dbReference type="PANTHER" id="PTHR46307">
    <property type="entry name" value="G9A, ISOFORM B"/>
    <property type="match status" value="1"/>
</dbReference>
<dbReference type="Proteomes" id="UP001178461">
    <property type="component" value="Chromosome 14"/>
</dbReference>
<evidence type="ECO:0000256" key="2">
    <source>
        <dbReference type="ARBA" id="ARBA00022454"/>
    </source>
</evidence>
<evidence type="ECO:0000256" key="3">
    <source>
        <dbReference type="ARBA" id="ARBA00022603"/>
    </source>
</evidence>
<dbReference type="InterPro" id="IPR043550">
    <property type="entry name" value="EHMT1/EHMT2"/>
</dbReference>
<dbReference type="GO" id="GO:0046974">
    <property type="term" value="F:histone H3K9 methyltransferase activity"/>
    <property type="evidence" value="ECO:0007669"/>
    <property type="project" value="TreeGrafter"/>
</dbReference>
<evidence type="ECO:0000259" key="8">
    <source>
        <dbReference type="PROSITE" id="PS50280"/>
    </source>
</evidence>
<dbReference type="Pfam" id="PF12796">
    <property type="entry name" value="Ank_2"/>
    <property type="match status" value="1"/>
</dbReference>
<dbReference type="Pfam" id="PF00856">
    <property type="entry name" value="SET"/>
    <property type="match status" value="1"/>
</dbReference>
<feature type="repeat" description="ANK" evidence="6">
    <location>
        <begin position="62"/>
        <end position="94"/>
    </location>
</feature>
<dbReference type="GO" id="GO:0005634">
    <property type="term" value="C:nucleus"/>
    <property type="evidence" value="ECO:0007669"/>
    <property type="project" value="InterPro"/>
</dbReference>
<dbReference type="GO" id="GO:0032259">
    <property type="term" value="P:methylation"/>
    <property type="evidence" value="ECO:0007669"/>
    <property type="project" value="UniProtKB-KW"/>
</dbReference>
<dbReference type="GO" id="GO:0008270">
    <property type="term" value="F:zinc ion binding"/>
    <property type="evidence" value="ECO:0007669"/>
    <property type="project" value="InterPro"/>
</dbReference>
<dbReference type="InterPro" id="IPR002110">
    <property type="entry name" value="Ankyrin_rpt"/>
</dbReference>
<keyword evidence="2" id="KW-0158">Chromosome</keyword>
<accession>A0AA35L8J4</accession>
<keyword evidence="5" id="KW-0156">Chromatin regulator</keyword>
<dbReference type="GO" id="GO:0000122">
    <property type="term" value="P:negative regulation of transcription by RNA polymerase II"/>
    <property type="evidence" value="ECO:0007669"/>
    <property type="project" value="TreeGrafter"/>
</dbReference>
<proteinExistence type="predicted"/>
<evidence type="ECO:0000256" key="1">
    <source>
        <dbReference type="ARBA" id="ARBA00004286"/>
    </source>
</evidence>
<sequence length="504" mass="54562">MGLSESRGLGPGEAPSERQADEEDEAVAADPLLHMEARKGHCDTARQLLAQDPEALNSQDASGRTPLFWATEYRHESLVELLLAHGADPAVRDHEGNLCLHWAVYVGSPSIARMLLDAGSDVDALNGQGDSPLHLAAQERRYECLVLLLAHGAKVSLKNRAGRMALHCCKPSSPSWRALEAASARPPHPAERLLCRDISRGFEQVPIPCVNGVDQEPAPGAFLYVTQNLVSDSAVLPATGWGRSQHCECASSCSAPTCPCVERGLRSWYTPDGRLAPDAAGGTAEAGPIYECHMLCSCASSCPNRVAQRGLRTQLQLYRVPGKGWAVRTMQEVPRGAFLCQYFGELISSAEAAQREDAAYSFVVDMQAGPECCLDGRFYGSVGRFLNHSCQPNLLALPVVVGHEIPGIAFFSARAIQAGEELAFDYGERFWEAKGRRWACLCKSPGCRYRPSREGPTADAAAGDPGLGTSTSYPLRGFSRKSARSSPLKTAPRRSARPRRRPLR</sequence>
<dbReference type="SUPFAM" id="SSF48403">
    <property type="entry name" value="Ankyrin repeat"/>
    <property type="match status" value="1"/>
</dbReference>
<dbReference type="InterPro" id="IPR007728">
    <property type="entry name" value="Pre-SET_dom"/>
</dbReference>
<feature type="compositionally biased region" description="Basic residues" evidence="7">
    <location>
        <begin position="491"/>
        <end position="504"/>
    </location>
</feature>
<dbReference type="Gene3D" id="2.170.270.10">
    <property type="entry name" value="SET domain"/>
    <property type="match status" value="1"/>
</dbReference>
<feature type="domain" description="SET" evidence="8">
    <location>
        <begin position="313"/>
        <end position="427"/>
    </location>
</feature>
<dbReference type="AlphaFoldDB" id="A0AA35L8J4"/>
<organism evidence="10 11">
    <name type="scientific">Podarcis lilfordi</name>
    <name type="common">Lilford's wall lizard</name>
    <dbReference type="NCBI Taxonomy" id="74358"/>
    <lineage>
        <taxon>Eukaryota</taxon>
        <taxon>Metazoa</taxon>
        <taxon>Chordata</taxon>
        <taxon>Craniata</taxon>
        <taxon>Vertebrata</taxon>
        <taxon>Euteleostomi</taxon>
        <taxon>Lepidosauria</taxon>
        <taxon>Squamata</taxon>
        <taxon>Bifurcata</taxon>
        <taxon>Unidentata</taxon>
        <taxon>Episquamata</taxon>
        <taxon>Laterata</taxon>
        <taxon>Lacertibaenia</taxon>
        <taxon>Lacertidae</taxon>
        <taxon>Podarcis</taxon>
    </lineage>
</organism>
<keyword evidence="11" id="KW-1185">Reference proteome</keyword>
<keyword evidence="3" id="KW-0808">Transferase</keyword>
<evidence type="ECO:0000313" key="10">
    <source>
        <dbReference type="EMBL" id="CAI5791747.1"/>
    </source>
</evidence>
<evidence type="ECO:0000259" key="9">
    <source>
        <dbReference type="PROSITE" id="PS50867"/>
    </source>
</evidence>
<dbReference type="PANTHER" id="PTHR46307:SF4">
    <property type="entry name" value="G9A, ISOFORM B"/>
    <property type="match status" value="1"/>
</dbReference>
<gene>
    <name evidence="10" type="ORF">PODLI_1B033100</name>
</gene>
<dbReference type="SMART" id="SM00468">
    <property type="entry name" value="PreSET"/>
    <property type="match status" value="1"/>
</dbReference>
<dbReference type="Pfam" id="PF05033">
    <property type="entry name" value="Pre-SET"/>
    <property type="match status" value="1"/>
</dbReference>
<dbReference type="SMART" id="SM00317">
    <property type="entry name" value="SET"/>
    <property type="match status" value="1"/>
</dbReference>
<dbReference type="SMART" id="SM00248">
    <property type="entry name" value="ANK"/>
    <property type="match status" value="4"/>
</dbReference>
<keyword evidence="6" id="KW-0040">ANK repeat</keyword>